<dbReference type="PANTHER" id="PTHR43110:SF1">
    <property type="entry name" value="THIOL PEROXIDASE"/>
    <property type="match status" value="1"/>
</dbReference>
<evidence type="ECO:0000256" key="15">
    <source>
        <dbReference type="SAM" id="MobiDB-lite"/>
    </source>
</evidence>
<keyword evidence="2" id="KW-0049">Antioxidant</keyword>
<evidence type="ECO:0000256" key="10">
    <source>
        <dbReference type="ARBA" id="ARBA00067009"/>
    </source>
</evidence>
<dbReference type="PROSITE" id="PS51352">
    <property type="entry name" value="THIOREDOXIN_2"/>
    <property type="match status" value="1"/>
</dbReference>
<dbReference type="CDD" id="cd03018">
    <property type="entry name" value="PRX_AhpE_like"/>
    <property type="match status" value="1"/>
</dbReference>
<organism evidence="17 18">
    <name type="scientific">Janibacter melonis</name>
    <dbReference type="NCBI Taxonomy" id="262209"/>
    <lineage>
        <taxon>Bacteria</taxon>
        <taxon>Bacillati</taxon>
        <taxon>Actinomycetota</taxon>
        <taxon>Actinomycetes</taxon>
        <taxon>Micrococcales</taxon>
        <taxon>Intrasporangiaceae</taxon>
        <taxon>Janibacter</taxon>
    </lineage>
</organism>
<dbReference type="FunFam" id="3.40.30.10:FF:000118">
    <property type="entry name" value="Peroxiredoxin AhpE"/>
    <property type="match status" value="1"/>
</dbReference>
<evidence type="ECO:0000313" key="18">
    <source>
        <dbReference type="Proteomes" id="UP000076976"/>
    </source>
</evidence>
<protein>
    <recommendedName>
        <fullName evidence="11">Alkyl hydroperoxide reductase E</fullName>
        <ecNumber evidence="10">1.11.1.29</ecNumber>
    </recommendedName>
    <alternativeName>
        <fullName evidence="12">Mycoredoxin-dependent peroxiredoxin</fullName>
    </alternativeName>
    <alternativeName>
        <fullName evidence="13">Peroxiredoxin AhpE</fullName>
    </alternativeName>
    <alternativeName>
        <fullName evidence="5">Thioredoxin peroxidase</fullName>
    </alternativeName>
</protein>
<evidence type="ECO:0000256" key="7">
    <source>
        <dbReference type="ARBA" id="ARBA00056930"/>
    </source>
</evidence>
<evidence type="ECO:0000256" key="14">
    <source>
        <dbReference type="PIRSR" id="PIRSR000239-1"/>
    </source>
</evidence>
<dbReference type="InterPro" id="IPR013766">
    <property type="entry name" value="Thioredoxin_domain"/>
</dbReference>
<gene>
    <name evidence="17" type="ORF">AWH69_08850</name>
</gene>
<comment type="catalytic activity">
    <reaction evidence="6">
        <text>[mycoredoxin]-L-dithiol + a hydroperoxide = [mycoredoxin]-L-disulfide + an alcohol + H2O</text>
        <dbReference type="Rhea" id="RHEA:62640"/>
        <dbReference type="Rhea" id="RHEA-COMP:16137"/>
        <dbReference type="Rhea" id="RHEA-COMP:16138"/>
        <dbReference type="ChEBI" id="CHEBI:15377"/>
        <dbReference type="ChEBI" id="CHEBI:29950"/>
        <dbReference type="ChEBI" id="CHEBI:30879"/>
        <dbReference type="ChEBI" id="CHEBI:35924"/>
        <dbReference type="ChEBI" id="CHEBI:50058"/>
        <dbReference type="EC" id="1.11.1.29"/>
    </reaction>
</comment>
<evidence type="ECO:0000256" key="12">
    <source>
        <dbReference type="ARBA" id="ARBA00082991"/>
    </source>
</evidence>
<dbReference type="STRING" id="262209.AWH69_08850"/>
<keyword evidence="4" id="KW-0676">Redox-active center</keyword>
<dbReference type="SUPFAM" id="SSF52833">
    <property type="entry name" value="Thioredoxin-like"/>
    <property type="match status" value="1"/>
</dbReference>
<evidence type="ECO:0000256" key="3">
    <source>
        <dbReference type="ARBA" id="ARBA00023002"/>
    </source>
</evidence>
<dbReference type="InterPro" id="IPR000866">
    <property type="entry name" value="AhpC/TSA"/>
</dbReference>
<accession>A0A176QE87</accession>
<dbReference type="AlphaFoldDB" id="A0A176QE87"/>
<dbReference type="Gene3D" id="3.40.30.10">
    <property type="entry name" value="Glutaredoxin"/>
    <property type="match status" value="1"/>
</dbReference>
<feature type="region of interest" description="Disordered" evidence="15">
    <location>
        <begin position="1"/>
        <end position="22"/>
    </location>
</feature>
<evidence type="ECO:0000256" key="5">
    <source>
        <dbReference type="ARBA" id="ARBA00032824"/>
    </source>
</evidence>
<dbReference type="GO" id="GO:0004601">
    <property type="term" value="F:peroxidase activity"/>
    <property type="evidence" value="ECO:0007669"/>
    <property type="project" value="UniProtKB-KW"/>
</dbReference>
<dbReference type="PIRSF" id="PIRSF000239">
    <property type="entry name" value="AHPC"/>
    <property type="match status" value="1"/>
</dbReference>
<evidence type="ECO:0000256" key="8">
    <source>
        <dbReference type="ARBA" id="ARBA00060973"/>
    </source>
</evidence>
<evidence type="ECO:0000256" key="2">
    <source>
        <dbReference type="ARBA" id="ARBA00022862"/>
    </source>
</evidence>
<feature type="active site" description="Cysteine sulfenic acid (-SOH) intermediate; for peroxidase activity" evidence="14">
    <location>
        <position position="60"/>
    </location>
</feature>
<evidence type="ECO:0000256" key="11">
    <source>
        <dbReference type="ARBA" id="ARBA00068979"/>
    </source>
</evidence>
<comment type="subunit">
    <text evidence="9">Homodimer. Forms both dimers and octamers; a tightly-associated dimer and a ring-like octamer.</text>
</comment>
<dbReference type="InterPro" id="IPR036249">
    <property type="entry name" value="Thioredoxin-like_sf"/>
</dbReference>
<dbReference type="InterPro" id="IPR024706">
    <property type="entry name" value="Peroxiredoxin_AhpC-typ"/>
</dbReference>
<evidence type="ECO:0000256" key="1">
    <source>
        <dbReference type="ARBA" id="ARBA00022559"/>
    </source>
</evidence>
<keyword evidence="1" id="KW-0575">Peroxidase</keyword>
<dbReference type="EMBL" id="LQZG01000002">
    <property type="protein sequence ID" value="OAB88089.1"/>
    <property type="molecule type" value="Genomic_DNA"/>
</dbReference>
<evidence type="ECO:0000259" key="16">
    <source>
        <dbReference type="PROSITE" id="PS51352"/>
    </source>
</evidence>
<evidence type="ECO:0000256" key="9">
    <source>
        <dbReference type="ARBA" id="ARBA00065226"/>
    </source>
</evidence>
<feature type="domain" description="Thioredoxin" evidence="16">
    <location>
        <begin position="17"/>
        <end position="168"/>
    </location>
</feature>
<dbReference type="InterPro" id="IPR050455">
    <property type="entry name" value="Tpx_Peroxidase_subfamily"/>
</dbReference>
<keyword evidence="3" id="KW-0560">Oxidoreductase</keyword>
<proteinExistence type="inferred from homology"/>
<dbReference type="Pfam" id="PF00578">
    <property type="entry name" value="AhpC-TSA"/>
    <property type="match status" value="1"/>
</dbReference>
<evidence type="ECO:0000256" key="13">
    <source>
        <dbReference type="ARBA" id="ARBA00083736"/>
    </source>
</evidence>
<keyword evidence="18" id="KW-1185">Reference proteome</keyword>
<dbReference type="PANTHER" id="PTHR43110">
    <property type="entry name" value="THIOL PEROXIDASE"/>
    <property type="match status" value="1"/>
</dbReference>
<name>A0A176QE87_9MICO</name>
<dbReference type="EC" id="1.11.1.29" evidence="10"/>
<comment type="function">
    <text evidence="7">Thiol-specific peroxidase that catalyzes the reduction of hydrogen peroxide and organic hydroperoxides to water and alcohols, respectively. Plays a role in cell protection against oxidative stress by detoxifying peroxides. May represent an important antioxidant defense against cytotoxic peroxides, especially peroxynitrite, which can be formed by activated macrophages during infection.</text>
</comment>
<evidence type="ECO:0000313" key="17">
    <source>
        <dbReference type="EMBL" id="OAB88089.1"/>
    </source>
</evidence>
<sequence>MRRHQPVPAPTRSARPPAVGDLAPDLSLRDQNGASVRLSQFAGEKNVLLVFYPFAFSGICTGELSEIRDDLGSFVTSTSEVLAISCDPMFSLRAWADQQGYFFPLLSDFWPHGEVARSYGVLDEKAGMAVRGTFLVGRDGRVVWSGVNEQGQRRDFARVRAEVAALDRV</sequence>
<evidence type="ECO:0000256" key="6">
    <source>
        <dbReference type="ARBA" id="ARBA00052774"/>
    </source>
</evidence>
<reference evidence="17 18" key="1">
    <citation type="submission" date="2016-01" db="EMBL/GenBank/DDBJ databases">
        <title>Janibacter melonis strain CD11_4 genome sequencing and assembly.</title>
        <authorList>
            <person name="Nair G.R."/>
            <person name="Kaur G."/>
            <person name="Chander A.M."/>
            <person name="Mayilraj S."/>
        </authorList>
    </citation>
    <scope>NUCLEOTIDE SEQUENCE [LARGE SCALE GENOMIC DNA]</scope>
    <source>
        <strain evidence="17 18">CD11-4</strain>
    </source>
</reference>
<dbReference type="Proteomes" id="UP000076976">
    <property type="component" value="Unassembled WGS sequence"/>
</dbReference>
<comment type="similarity">
    <text evidence="8">Belongs to the peroxiredoxin family. AhpE subfamily.</text>
</comment>
<dbReference type="RefSeq" id="WP_068274087.1">
    <property type="nucleotide sequence ID" value="NZ_LQZG01000002.1"/>
</dbReference>
<comment type="caution">
    <text evidence="17">The sequence shown here is derived from an EMBL/GenBank/DDBJ whole genome shotgun (WGS) entry which is preliminary data.</text>
</comment>
<evidence type="ECO:0000256" key="4">
    <source>
        <dbReference type="ARBA" id="ARBA00023284"/>
    </source>
</evidence>